<evidence type="ECO:0000259" key="2">
    <source>
        <dbReference type="Pfam" id="PF24626"/>
    </source>
</evidence>
<protein>
    <submittedName>
        <fullName evidence="3">Transposon Tf2-8 polyprotein</fullName>
    </submittedName>
</protein>
<comment type="caution">
    <text evidence="3">The sequence shown here is derived from an EMBL/GenBank/DDBJ whole genome shotgun (WGS) entry which is preliminary data.</text>
</comment>
<dbReference type="Proteomes" id="UP000830375">
    <property type="component" value="Unassembled WGS sequence"/>
</dbReference>
<dbReference type="EMBL" id="JACTAM010002584">
    <property type="protein sequence ID" value="KAI2644255.1"/>
    <property type="molecule type" value="Genomic_DNA"/>
</dbReference>
<feature type="compositionally biased region" description="Pro residues" evidence="1">
    <location>
        <begin position="261"/>
        <end position="272"/>
    </location>
</feature>
<proteinExistence type="predicted"/>
<dbReference type="InterPro" id="IPR016197">
    <property type="entry name" value="Chromo-like_dom_sf"/>
</dbReference>
<feature type="region of interest" description="Disordered" evidence="1">
    <location>
        <begin position="246"/>
        <end position="282"/>
    </location>
</feature>
<dbReference type="SUPFAM" id="SSF54160">
    <property type="entry name" value="Chromo domain-like"/>
    <property type="match status" value="1"/>
</dbReference>
<evidence type="ECO:0000313" key="3">
    <source>
        <dbReference type="EMBL" id="KAI2644255.1"/>
    </source>
</evidence>
<keyword evidence="4" id="KW-1185">Reference proteome</keyword>
<gene>
    <name evidence="3" type="ORF">H4Q32_026750</name>
</gene>
<evidence type="ECO:0000313" key="4">
    <source>
        <dbReference type="Proteomes" id="UP000830375"/>
    </source>
</evidence>
<reference evidence="3 4" key="1">
    <citation type="submission" date="2022-01" db="EMBL/GenBank/DDBJ databases">
        <title>A high-quality chromosome-level genome assembly of rohu carp, Labeo rohita.</title>
        <authorList>
            <person name="Arick M.A. II"/>
            <person name="Hsu C.-Y."/>
            <person name="Magbanua Z."/>
            <person name="Pechanova O."/>
            <person name="Grover C."/>
            <person name="Miller E."/>
            <person name="Thrash A."/>
            <person name="Ezzel L."/>
            <person name="Alam S."/>
            <person name="Benzie J."/>
            <person name="Hamilton M."/>
            <person name="Karsi A."/>
            <person name="Lawrence M.L."/>
            <person name="Peterson D.G."/>
        </authorList>
    </citation>
    <scope>NUCLEOTIDE SEQUENCE [LARGE SCALE GENOMIC DNA]</scope>
    <source>
        <strain evidence="4">BAU-BD-2019</strain>
        <tissue evidence="3">Blood</tissue>
    </source>
</reference>
<feature type="compositionally biased region" description="Low complexity" evidence="1">
    <location>
        <begin position="273"/>
        <end position="282"/>
    </location>
</feature>
<dbReference type="PANTHER" id="PTHR46148">
    <property type="entry name" value="CHROMO DOMAIN-CONTAINING PROTEIN"/>
    <property type="match status" value="1"/>
</dbReference>
<accession>A0ABQ8L0K4</accession>
<evidence type="ECO:0000256" key="1">
    <source>
        <dbReference type="SAM" id="MobiDB-lite"/>
    </source>
</evidence>
<dbReference type="Pfam" id="PF24626">
    <property type="entry name" value="SH3_Tf2-1"/>
    <property type="match status" value="1"/>
</dbReference>
<feature type="domain" description="Tf2-1-like SH3-like" evidence="2">
    <location>
        <begin position="118"/>
        <end position="178"/>
    </location>
</feature>
<dbReference type="PANTHER" id="PTHR46148:SF52">
    <property type="entry name" value="OS04G0603800 PROTEIN"/>
    <property type="match status" value="1"/>
</dbReference>
<name>A0ABQ8L0K4_LABRO</name>
<dbReference type="InterPro" id="IPR056924">
    <property type="entry name" value="SH3_Tf2-1"/>
</dbReference>
<sequence length="282" mass="31873">MSGKLSLSYSVFLLTSPSVTIHRLMARQRGRSRSWDVNGHTVRGPAQLEQVPPVDRVRTELSPPKYHRLNTFPVPVDHWFRESERVWDSAHHHLQQAVRQHTRFTDARRRHAPAYQPGDQVWLSTHDLRLRLPCRKLSPRYIGPFKILRQINNVTFQLHLPPRYRIHPTFHVSLLKPFFPSATDHTGAEAEPPPPEVLDQPSVFTVLDSQCRGGHLEYFVDWEGVTRITLVVVVVVVDHGLHRVSVSEATPGGGGSVRHSPQPPPSATPPVAPATHSSSPKF</sequence>
<organism evidence="3 4">
    <name type="scientific">Labeo rohita</name>
    <name type="common">Indian major carp</name>
    <name type="synonym">Cyprinus rohita</name>
    <dbReference type="NCBI Taxonomy" id="84645"/>
    <lineage>
        <taxon>Eukaryota</taxon>
        <taxon>Metazoa</taxon>
        <taxon>Chordata</taxon>
        <taxon>Craniata</taxon>
        <taxon>Vertebrata</taxon>
        <taxon>Euteleostomi</taxon>
        <taxon>Actinopterygii</taxon>
        <taxon>Neopterygii</taxon>
        <taxon>Teleostei</taxon>
        <taxon>Ostariophysi</taxon>
        <taxon>Cypriniformes</taxon>
        <taxon>Cyprinidae</taxon>
        <taxon>Labeoninae</taxon>
        <taxon>Labeonini</taxon>
        <taxon>Labeo</taxon>
    </lineage>
</organism>